<gene>
    <name evidence="2" type="ORF">ACFSVN_11155</name>
</gene>
<keyword evidence="3" id="KW-1185">Reference proteome</keyword>
<name>A0ABW5JNH2_9BACT</name>
<dbReference type="EMBL" id="JBHULI010000025">
    <property type="protein sequence ID" value="MFD2533007.1"/>
    <property type="molecule type" value="Genomic_DNA"/>
</dbReference>
<comment type="caution">
    <text evidence="2">The sequence shown here is derived from an EMBL/GenBank/DDBJ whole genome shotgun (WGS) entry which is preliminary data.</text>
</comment>
<reference evidence="3" key="1">
    <citation type="journal article" date="2019" name="Int. J. Syst. Evol. Microbiol.">
        <title>The Global Catalogue of Microorganisms (GCM) 10K type strain sequencing project: providing services to taxonomists for standard genome sequencing and annotation.</title>
        <authorList>
            <consortium name="The Broad Institute Genomics Platform"/>
            <consortium name="The Broad Institute Genome Sequencing Center for Infectious Disease"/>
            <person name="Wu L."/>
            <person name="Ma J."/>
        </authorList>
    </citation>
    <scope>NUCLEOTIDE SEQUENCE [LARGE SCALE GENOMIC DNA]</scope>
    <source>
        <strain evidence="3">KCTC 52042</strain>
    </source>
</reference>
<dbReference type="Proteomes" id="UP001597460">
    <property type="component" value="Unassembled WGS sequence"/>
</dbReference>
<dbReference type="InterPro" id="IPR042095">
    <property type="entry name" value="SUMF_sf"/>
</dbReference>
<organism evidence="2 3">
    <name type="scientific">Gracilimonas halophila</name>
    <dbReference type="NCBI Taxonomy" id="1834464"/>
    <lineage>
        <taxon>Bacteria</taxon>
        <taxon>Pseudomonadati</taxon>
        <taxon>Balneolota</taxon>
        <taxon>Balneolia</taxon>
        <taxon>Balneolales</taxon>
        <taxon>Balneolaceae</taxon>
        <taxon>Gracilimonas</taxon>
    </lineage>
</organism>
<dbReference type="InterPro" id="IPR005532">
    <property type="entry name" value="SUMF_dom"/>
</dbReference>
<dbReference type="Gene3D" id="3.90.1580.10">
    <property type="entry name" value="paralog of FGE (formylglycine-generating enzyme)"/>
    <property type="match status" value="1"/>
</dbReference>
<feature type="domain" description="Sulfatase-modifying factor enzyme-like" evidence="1">
    <location>
        <begin position="30"/>
        <end position="254"/>
    </location>
</feature>
<dbReference type="InterPro" id="IPR016187">
    <property type="entry name" value="CTDL_fold"/>
</dbReference>
<dbReference type="PANTHER" id="PTHR23150">
    <property type="entry name" value="SULFATASE MODIFYING FACTOR 1, 2"/>
    <property type="match status" value="1"/>
</dbReference>
<accession>A0ABW5JNH2</accession>
<dbReference type="Pfam" id="PF03781">
    <property type="entry name" value="FGE-sulfatase"/>
    <property type="match status" value="1"/>
</dbReference>
<dbReference type="InterPro" id="IPR051043">
    <property type="entry name" value="Sulfatase_Mod_Factor_Kinase"/>
</dbReference>
<evidence type="ECO:0000313" key="3">
    <source>
        <dbReference type="Proteomes" id="UP001597460"/>
    </source>
</evidence>
<evidence type="ECO:0000313" key="2">
    <source>
        <dbReference type="EMBL" id="MFD2533007.1"/>
    </source>
</evidence>
<sequence length="271" mass="30373">MRSQTNISTFAITMMVVIAAFMPEIASSQTARVLVPAGSFHSVLPEIPGEPVPVDSFYMDNTAVTNEEFVEFLKNNPEWKRSEIPPVFTNDGYLREWRSDLDPGYESLGMNRPVTRVSWYAANAYCAAKDGRLPTLNEWEYSAQLMEFNSEEEMNRFSSELINWYSGIDVKNLSEVGSSGIENTEGIKDQFGLVMEWVEDFKPIIADELSLDCGTVGRMNTLGSIYSYAASIRYITRMSFNPKITTGMVGFRCAYDTPAPSNQTNSNGETL</sequence>
<dbReference type="RefSeq" id="WP_390302517.1">
    <property type="nucleotide sequence ID" value="NZ_JBHULI010000025.1"/>
</dbReference>
<dbReference type="SUPFAM" id="SSF56436">
    <property type="entry name" value="C-type lectin-like"/>
    <property type="match status" value="1"/>
</dbReference>
<evidence type="ECO:0000259" key="1">
    <source>
        <dbReference type="Pfam" id="PF03781"/>
    </source>
</evidence>
<proteinExistence type="predicted"/>
<dbReference type="PANTHER" id="PTHR23150:SF19">
    <property type="entry name" value="FORMYLGLYCINE-GENERATING ENZYME"/>
    <property type="match status" value="1"/>
</dbReference>
<protein>
    <submittedName>
        <fullName evidence="2">Formylglycine-generating enzyme family protein</fullName>
    </submittedName>
</protein>